<dbReference type="GO" id="GO:0000978">
    <property type="term" value="F:RNA polymerase II cis-regulatory region sequence-specific DNA binding"/>
    <property type="evidence" value="ECO:0007669"/>
    <property type="project" value="TreeGrafter"/>
</dbReference>
<dbReference type="GO" id="GO:0000981">
    <property type="term" value="F:DNA-binding transcription factor activity, RNA polymerase II-specific"/>
    <property type="evidence" value="ECO:0007669"/>
    <property type="project" value="TreeGrafter"/>
</dbReference>
<dbReference type="SMART" id="SM00339">
    <property type="entry name" value="FH"/>
    <property type="match status" value="1"/>
</dbReference>
<dbReference type="PANTHER" id="PTHR11829:SF343">
    <property type="entry name" value="FORK-HEAD DOMAIN-CONTAINING PROTEIN"/>
    <property type="match status" value="1"/>
</dbReference>
<dbReference type="GO" id="GO:0009653">
    <property type="term" value="P:anatomical structure morphogenesis"/>
    <property type="evidence" value="ECO:0007669"/>
    <property type="project" value="TreeGrafter"/>
</dbReference>
<name>A0A9W7XSD7_9FUNG</name>
<keyword evidence="1 2" id="KW-0238">DNA-binding</keyword>
<feature type="region of interest" description="Disordered" evidence="3">
    <location>
        <begin position="552"/>
        <end position="580"/>
    </location>
</feature>
<keyword evidence="6" id="KW-1185">Reference proteome</keyword>
<protein>
    <submittedName>
        <fullName evidence="5">Forkhead box protein I2</fullName>
    </submittedName>
</protein>
<keyword evidence="2" id="KW-0539">Nucleus</keyword>
<evidence type="ECO:0000256" key="3">
    <source>
        <dbReference type="SAM" id="MobiDB-lite"/>
    </source>
</evidence>
<dbReference type="PANTHER" id="PTHR11829">
    <property type="entry name" value="FORKHEAD BOX PROTEIN"/>
    <property type="match status" value="1"/>
</dbReference>
<accession>A0A9W7XSD7</accession>
<dbReference type="Gene3D" id="1.10.10.10">
    <property type="entry name" value="Winged helix-like DNA-binding domain superfamily/Winged helix DNA-binding domain"/>
    <property type="match status" value="1"/>
</dbReference>
<dbReference type="Pfam" id="PF00250">
    <property type="entry name" value="Forkhead"/>
    <property type="match status" value="2"/>
</dbReference>
<feature type="compositionally biased region" description="Polar residues" evidence="3">
    <location>
        <begin position="1"/>
        <end position="11"/>
    </location>
</feature>
<dbReference type="InterPro" id="IPR036390">
    <property type="entry name" value="WH_DNA-bd_sf"/>
</dbReference>
<dbReference type="PRINTS" id="PR00053">
    <property type="entry name" value="FORKHEAD"/>
</dbReference>
<gene>
    <name evidence="5" type="primary">FOXI2</name>
    <name evidence="5" type="ORF">LPJ64_000589</name>
</gene>
<dbReference type="SUPFAM" id="SSF46785">
    <property type="entry name" value="Winged helix' DNA-binding domain"/>
    <property type="match status" value="2"/>
</dbReference>
<reference evidence="5" key="1">
    <citation type="submission" date="2022-07" db="EMBL/GenBank/DDBJ databases">
        <title>Phylogenomic reconstructions and comparative analyses of Kickxellomycotina fungi.</title>
        <authorList>
            <person name="Reynolds N.K."/>
            <person name="Stajich J.E."/>
            <person name="Barry K."/>
            <person name="Grigoriev I.V."/>
            <person name="Crous P."/>
            <person name="Smith M.E."/>
        </authorList>
    </citation>
    <scope>NUCLEOTIDE SEQUENCE</scope>
    <source>
        <strain evidence="5">NBRC 105413</strain>
    </source>
</reference>
<dbReference type="Proteomes" id="UP001145021">
    <property type="component" value="Unassembled WGS sequence"/>
</dbReference>
<dbReference type="GO" id="GO:0030154">
    <property type="term" value="P:cell differentiation"/>
    <property type="evidence" value="ECO:0007669"/>
    <property type="project" value="TreeGrafter"/>
</dbReference>
<comment type="subcellular location">
    <subcellularLocation>
        <location evidence="2">Nucleus</location>
    </subcellularLocation>
</comment>
<feature type="region of interest" description="Disordered" evidence="3">
    <location>
        <begin position="325"/>
        <end position="360"/>
    </location>
</feature>
<dbReference type="AlphaFoldDB" id="A0A9W7XSD7"/>
<evidence type="ECO:0000256" key="2">
    <source>
        <dbReference type="PROSITE-ProRule" id="PRU00089"/>
    </source>
</evidence>
<evidence type="ECO:0000313" key="5">
    <source>
        <dbReference type="EMBL" id="KAJ1648136.1"/>
    </source>
</evidence>
<proteinExistence type="predicted"/>
<dbReference type="InterPro" id="IPR001766">
    <property type="entry name" value="Fork_head_dom"/>
</dbReference>
<feature type="region of interest" description="Disordered" evidence="3">
    <location>
        <begin position="1"/>
        <end position="34"/>
    </location>
</feature>
<feature type="DNA-binding region" description="Fork-head" evidence="2">
    <location>
        <begin position="120"/>
        <end position="302"/>
    </location>
</feature>
<feature type="compositionally biased region" description="Polar residues" evidence="3">
    <location>
        <begin position="562"/>
        <end position="579"/>
    </location>
</feature>
<feature type="domain" description="Fork-head" evidence="4">
    <location>
        <begin position="120"/>
        <end position="302"/>
    </location>
</feature>
<evidence type="ECO:0000259" key="4">
    <source>
        <dbReference type="PROSITE" id="PS50039"/>
    </source>
</evidence>
<sequence>MNSELSTPALSQQHSPVLVAQQQQQQLAHSDATPTTAVDINSAHFAYLKDDFAPRSFSPSAVDFAGMNIASGYQTPLPAAVSQPHKSAPSDTVSQSDGSERLPADSLATPESAATLSSDKPDFSYASLIAQSLEDAPLHRRTLNGIYEWIQDNFPYYRTRQNWQVSTHFSHVFFVFAGVVHEGWLQLMRAACHDLNHKQHVSAASCSLVCPAGQTASQTAQQHCLLSGWSKLPNAHAHAHAHAIDQPAGWRFRNSIRHNLSLNKGFMKIKRDETHPGKGSFWTFTPGYESFLNSGHFKPVRSRSGRAALAAAAAMAAAKSAAENACDAASEDETMSASDQPANDNEPEKPAQPAKKVDKKIMRTMKAAKSLKRSHSVPPKEHRNLLAQHALNASSSATSLSATSGIAPSSPGPLQCDTVSFGARNSVKKMRVSSSQGNMGVSCSMPSSGLGMPAISLPHTPFAASPAFLPSPGLLSATPMSIVSTAANTPMPQSAQFHFQMQSMPVTAMDPASVPATSGPIFNTFAGHFGEHATGSVEGIGMFGERIVSGINNSSNSNNSSGESLYGTSRRPSNLQSRLSWHGPESVNQAFANLQQQQIHQHHQYQHQHQQQRISGGFGVSIGSDMPEMALPMVGDSSLLSMASDTSMQGTAMDWTMLAAIPGQTTASEISASTPSLQHIGSIGAMEHHASSHSHNHSHSLSHGNSAHGIARAGIAAAESAFSGPMASTAATEAGSSQGILAFYDEMLRDPSSLMTVLGQDLSGWQCPTKTNTIDPAALCAVDPETNNLL</sequence>
<feature type="region of interest" description="Disordered" evidence="3">
    <location>
        <begin position="78"/>
        <end position="117"/>
    </location>
</feature>
<comment type="caution">
    <text evidence="5">The sequence shown here is derived from an EMBL/GenBank/DDBJ whole genome shotgun (WGS) entry which is preliminary data.</text>
</comment>
<feature type="compositionally biased region" description="Low complexity" evidence="3">
    <location>
        <begin position="12"/>
        <end position="30"/>
    </location>
</feature>
<organism evidence="5 6">
    <name type="scientific">Coemansia asiatica</name>
    <dbReference type="NCBI Taxonomy" id="1052880"/>
    <lineage>
        <taxon>Eukaryota</taxon>
        <taxon>Fungi</taxon>
        <taxon>Fungi incertae sedis</taxon>
        <taxon>Zoopagomycota</taxon>
        <taxon>Kickxellomycotina</taxon>
        <taxon>Kickxellomycetes</taxon>
        <taxon>Kickxellales</taxon>
        <taxon>Kickxellaceae</taxon>
        <taxon>Coemansia</taxon>
    </lineage>
</organism>
<dbReference type="GO" id="GO:0005634">
    <property type="term" value="C:nucleus"/>
    <property type="evidence" value="ECO:0007669"/>
    <property type="project" value="UniProtKB-SubCell"/>
</dbReference>
<dbReference type="InterPro" id="IPR036388">
    <property type="entry name" value="WH-like_DNA-bd_sf"/>
</dbReference>
<dbReference type="InterPro" id="IPR050211">
    <property type="entry name" value="FOX_domain-containing"/>
</dbReference>
<evidence type="ECO:0000313" key="6">
    <source>
        <dbReference type="Proteomes" id="UP001145021"/>
    </source>
</evidence>
<dbReference type="PROSITE" id="PS50039">
    <property type="entry name" value="FORK_HEAD_3"/>
    <property type="match status" value="1"/>
</dbReference>
<feature type="compositionally biased region" description="Low complexity" evidence="3">
    <location>
        <begin position="552"/>
        <end position="561"/>
    </location>
</feature>
<dbReference type="EMBL" id="JANBOH010000011">
    <property type="protein sequence ID" value="KAJ1648136.1"/>
    <property type="molecule type" value="Genomic_DNA"/>
</dbReference>
<evidence type="ECO:0000256" key="1">
    <source>
        <dbReference type="ARBA" id="ARBA00023125"/>
    </source>
</evidence>
<dbReference type="CDD" id="cd00059">
    <property type="entry name" value="FH_FOX"/>
    <property type="match status" value="1"/>
</dbReference>